<comment type="caution">
    <text evidence="1">The sequence shown here is derived from an EMBL/GenBank/DDBJ whole genome shotgun (WGS) entry which is preliminary data.</text>
</comment>
<dbReference type="EMBL" id="LQYN01000043">
    <property type="protein sequence ID" value="KYD07513.1"/>
    <property type="molecule type" value="Genomic_DNA"/>
</dbReference>
<accession>A0A150L5D2</accession>
<sequence>MGKCTLILFGISFILLVLIFPNPVFPLEQKGIKLLWDRGRTISESKGYREKAGACSGKELFIGLFLQFPFI</sequence>
<reference evidence="1 2" key="1">
    <citation type="submission" date="2016-01" db="EMBL/GenBank/DDBJ databases">
        <title>Genome Sequences of Twelve Sporeforming Bacillus Species Isolated from Foods.</title>
        <authorList>
            <person name="Berendsen E.M."/>
            <person name="Wells-Bennik M.H."/>
            <person name="Krawcyk A.O."/>
            <person name="De Jong A."/>
            <person name="Holsappel S."/>
            <person name="Eijlander R.T."/>
            <person name="Kuipers O.P."/>
        </authorList>
    </citation>
    <scope>NUCLEOTIDE SEQUENCE [LARGE SCALE GENOMIC DNA]</scope>
    <source>
        <strain evidence="1 2">B4102</strain>
    </source>
</reference>
<name>A0A150L5D2_9BACI</name>
<gene>
    <name evidence="1" type="ORF">B4102_2957</name>
</gene>
<dbReference type="STRING" id="46224.B4102_2957"/>
<organism evidence="1 2">
    <name type="scientific">Heyndrickxia sporothermodurans</name>
    <dbReference type="NCBI Taxonomy" id="46224"/>
    <lineage>
        <taxon>Bacteria</taxon>
        <taxon>Bacillati</taxon>
        <taxon>Bacillota</taxon>
        <taxon>Bacilli</taxon>
        <taxon>Bacillales</taxon>
        <taxon>Bacillaceae</taxon>
        <taxon>Heyndrickxia</taxon>
    </lineage>
</organism>
<dbReference type="Proteomes" id="UP000075666">
    <property type="component" value="Unassembled WGS sequence"/>
</dbReference>
<protein>
    <submittedName>
        <fullName evidence="1">Uncharacterized protein</fullName>
    </submittedName>
</protein>
<keyword evidence="2" id="KW-1185">Reference proteome</keyword>
<evidence type="ECO:0000313" key="1">
    <source>
        <dbReference type="EMBL" id="KYD07513.1"/>
    </source>
</evidence>
<evidence type="ECO:0000313" key="2">
    <source>
        <dbReference type="Proteomes" id="UP000075666"/>
    </source>
</evidence>
<proteinExistence type="predicted"/>
<dbReference type="AlphaFoldDB" id="A0A150L5D2"/>